<keyword evidence="2" id="KW-0472">Membrane</keyword>
<feature type="transmembrane region" description="Helical" evidence="2">
    <location>
        <begin position="137"/>
        <end position="157"/>
    </location>
</feature>
<comment type="caution">
    <text evidence="4">The sequence shown here is derived from an EMBL/GenBank/DDBJ whole genome shotgun (WGS) entry which is preliminary data.</text>
</comment>
<evidence type="ECO:0000256" key="1">
    <source>
        <dbReference type="SAM" id="MobiDB-lite"/>
    </source>
</evidence>
<dbReference type="GO" id="GO:0015171">
    <property type="term" value="F:amino acid transmembrane transporter activity"/>
    <property type="evidence" value="ECO:0007669"/>
    <property type="project" value="TreeGrafter"/>
</dbReference>
<keyword evidence="5" id="KW-1185">Reference proteome</keyword>
<evidence type="ECO:0000259" key="3">
    <source>
        <dbReference type="Pfam" id="PF13906"/>
    </source>
</evidence>
<dbReference type="InterPro" id="IPR029485">
    <property type="entry name" value="CAT_C"/>
</dbReference>
<proteinExistence type="predicted"/>
<keyword evidence="2" id="KW-1133">Transmembrane helix</keyword>
<name>A0A835GEV8_SPOEX</name>
<feature type="transmembrane region" description="Helical" evidence="2">
    <location>
        <begin position="109"/>
        <end position="131"/>
    </location>
</feature>
<evidence type="ECO:0000313" key="4">
    <source>
        <dbReference type="EMBL" id="KAF9413156.1"/>
    </source>
</evidence>
<dbReference type="PANTHER" id="PTHR43243:SF17">
    <property type="entry name" value="CATIONIC AMINO ACID TRANSPORTER-RELATED"/>
    <property type="match status" value="1"/>
</dbReference>
<protein>
    <recommendedName>
        <fullName evidence="3">Cationic amino acid transporter C-terminal domain-containing protein</fullName>
    </recommendedName>
</protein>
<gene>
    <name evidence="4" type="ORF">HW555_008510</name>
</gene>
<organism evidence="4 5">
    <name type="scientific">Spodoptera exigua</name>
    <name type="common">Beet armyworm</name>
    <name type="synonym">Noctua fulgens</name>
    <dbReference type="NCBI Taxonomy" id="7107"/>
    <lineage>
        <taxon>Eukaryota</taxon>
        <taxon>Metazoa</taxon>
        <taxon>Ecdysozoa</taxon>
        <taxon>Arthropoda</taxon>
        <taxon>Hexapoda</taxon>
        <taxon>Insecta</taxon>
        <taxon>Pterygota</taxon>
        <taxon>Neoptera</taxon>
        <taxon>Endopterygota</taxon>
        <taxon>Lepidoptera</taxon>
        <taxon>Glossata</taxon>
        <taxon>Ditrysia</taxon>
        <taxon>Noctuoidea</taxon>
        <taxon>Noctuidae</taxon>
        <taxon>Amphipyrinae</taxon>
        <taxon>Spodoptera</taxon>
    </lineage>
</organism>
<evidence type="ECO:0000313" key="5">
    <source>
        <dbReference type="Proteomes" id="UP000648187"/>
    </source>
</evidence>
<feature type="transmembrane region" description="Helical" evidence="2">
    <location>
        <begin position="166"/>
        <end position="190"/>
    </location>
</feature>
<sequence length="350" mass="38916">MFKYIFTDTASAHIMPSQRVMVRRVTRSSPDSDDTLPGDESEEYRDDAFLVSSNPENNYYVGAGSSGNSSFCSRFFTALGRQLHSMSYLCPGLFPWVDCGPATDLSGMFVIKAVGVMYLLIIAFDMFAAFGSPGTSTFTNVSMLLLLFGIFAILLMISRRPQNRVALIYTTPGLPFVPTIAIIVNIYLILNLSYLTLVRFTIWMAIGLVVYFKYGIINSSMEKKESDETVEVPPTPNPLDRTTIPPPSPHQSRPTGDRNIFEGDGNEGLYGNLEYNSLLTWHESNLQPVASSSGFSTPSSGNRMQTTYNPTTTYRQVETRYDVDTNTTTTALGRPPWAYPDVAVYGNWED</sequence>
<dbReference type="PANTHER" id="PTHR43243">
    <property type="entry name" value="INNER MEMBRANE TRANSPORTER YGJI-RELATED"/>
    <property type="match status" value="1"/>
</dbReference>
<feature type="transmembrane region" description="Helical" evidence="2">
    <location>
        <begin position="196"/>
        <end position="214"/>
    </location>
</feature>
<reference evidence="4" key="1">
    <citation type="submission" date="2020-08" db="EMBL/GenBank/DDBJ databases">
        <title>Spodoptera exigua strain:BAW_Kor-Di-RS1 Genome sequencing and assembly.</title>
        <authorList>
            <person name="Kim J."/>
            <person name="Nam H.Y."/>
            <person name="Kwon M."/>
            <person name="Choi J.H."/>
            <person name="Cho S.R."/>
            <person name="Kim G.-H."/>
        </authorList>
    </citation>
    <scope>NUCLEOTIDE SEQUENCE</scope>
    <source>
        <strain evidence="4">BAW_Kor-Di-RS1</strain>
        <tissue evidence="4">Whole-body</tissue>
    </source>
</reference>
<accession>A0A835GEV8</accession>
<dbReference type="Pfam" id="PF13906">
    <property type="entry name" value="AA_permease_C"/>
    <property type="match status" value="1"/>
</dbReference>
<dbReference type="AlphaFoldDB" id="A0A835GEV8"/>
<dbReference type="GO" id="GO:0005886">
    <property type="term" value="C:plasma membrane"/>
    <property type="evidence" value="ECO:0007669"/>
    <property type="project" value="TreeGrafter"/>
</dbReference>
<feature type="domain" description="Cationic amino acid transporter C-terminal" evidence="3">
    <location>
        <begin position="169"/>
        <end position="219"/>
    </location>
</feature>
<feature type="region of interest" description="Disordered" evidence="1">
    <location>
        <begin position="225"/>
        <end position="263"/>
    </location>
</feature>
<dbReference type="Proteomes" id="UP000648187">
    <property type="component" value="Unassembled WGS sequence"/>
</dbReference>
<evidence type="ECO:0000256" key="2">
    <source>
        <dbReference type="SAM" id="Phobius"/>
    </source>
</evidence>
<dbReference type="Gene3D" id="1.20.1740.10">
    <property type="entry name" value="Amino acid/polyamine transporter I"/>
    <property type="match status" value="1"/>
</dbReference>
<dbReference type="EMBL" id="JACKWZ010000168">
    <property type="protein sequence ID" value="KAF9413156.1"/>
    <property type="molecule type" value="Genomic_DNA"/>
</dbReference>
<keyword evidence="2" id="KW-0812">Transmembrane</keyword>